<evidence type="ECO:0000256" key="4">
    <source>
        <dbReference type="ARBA" id="ARBA00021843"/>
    </source>
</evidence>
<dbReference type="GO" id="GO:0016020">
    <property type="term" value="C:membrane"/>
    <property type="evidence" value="ECO:0007669"/>
    <property type="project" value="TreeGrafter"/>
</dbReference>
<dbReference type="InterPro" id="IPR002410">
    <property type="entry name" value="Peptidase_S33"/>
</dbReference>
<keyword evidence="11" id="KW-1185">Reference proteome</keyword>
<evidence type="ECO:0000256" key="3">
    <source>
        <dbReference type="ARBA" id="ARBA00012568"/>
    </source>
</evidence>
<feature type="active site" description="Nucleophile" evidence="8">
    <location>
        <position position="116"/>
    </location>
</feature>
<feature type="active site" description="Proton donor" evidence="8">
    <location>
        <position position="283"/>
    </location>
</feature>
<dbReference type="GO" id="GO:0006508">
    <property type="term" value="P:proteolysis"/>
    <property type="evidence" value="ECO:0007669"/>
    <property type="project" value="InterPro"/>
</dbReference>
<evidence type="ECO:0000256" key="8">
    <source>
        <dbReference type="PIRSR" id="PIRSR005539-1"/>
    </source>
</evidence>
<evidence type="ECO:0000256" key="5">
    <source>
        <dbReference type="ARBA" id="ARBA00022801"/>
    </source>
</evidence>
<gene>
    <name evidence="10" type="ORF">NUM_04990</name>
</gene>
<feature type="domain" description="AB hydrolase-1" evidence="9">
    <location>
        <begin position="36"/>
        <end position="288"/>
    </location>
</feature>
<comment type="caution">
    <text evidence="10">The sequence shown here is derived from an EMBL/GenBank/DDBJ whole genome shotgun (WGS) entry which is preliminary data.</text>
</comment>
<dbReference type="InterPro" id="IPR029058">
    <property type="entry name" value="AB_hydrolase_fold"/>
</dbReference>
<feature type="active site" evidence="8">
    <location>
        <position position="256"/>
    </location>
</feature>
<evidence type="ECO:0000256" key="6">
    <source>
        <dbReference type="ARBA" id="ARBA00029605"/>
    </source>
</evidence>
<dbReference type="EMBL" id="BOPO01000004">
    <property type="protein sequence ID" value="GIL25244.1"/>
    <property type="molecule type" value="Genomic_DNA"/>
</dbReference>
<sequence length="311" mass="33598">MTAQPLGRIDEGTVAFRGHRTWYRVTHPARPADRLPVVVLHGGPGIAHDYTRSMAGLLGADGRTVVHYDQLGCGRSSHLPEAPAGFWTVPLFVAELRNLVDRLDVLAGGFHLLGQSWGGMLAPEYVLAHPAGVRSLVLCDSPASMPLWVAGTRQLLARLPAEVQQTVAVHEAAGSTDSAEYQAAVDAFYRRFLCTLDPYPAELEDSFAALAADPTVYQTMIGPSEFHVTGTLADWSVVDRLPGIAVPTLVVAGEDDEATPASWAPFTERIPDARSRVFAGASHTPHLEVPDQFAQVVGDFLRAHDRPRRSS</sequence>
<evidence type="ECO:0000259" key="9">
    <source>
        <dbReference type="Pfam" id="PF00561"/>
    </source>
</evidence>
<dbReference type="InterPro" id="IPR000073">
    <property type="entry name" value="AB_hydrolase_1"/>
</dbReference>
<evidence type="ECO:0000313" key="11">
    <source>
        <dbReference type="Proteomes" id="UP000614996"/>
    </source>
</evidence>
<dbReference type="PIRSF" id="PIRSF005539">
    <property type="entry name" value="Pept_S33_TRI_F1"/>
    <property type="match status" value="1"/>
</dbReference>
<comment type="catalytic activity">
    <reaction evidence="1">
        <text>Release of N-terminal proline from a peptide.</text>
        <dbReference type="EC" id="3.4.11.5"/>
    </reaction>
</comment>
<dbReference type="PRINTS" id="PR00793">
    <property type="entry name" value="PROAMNOPTASE"/>
</dbReference>
<proteinExistence type="inferred from homology"/>
<dbReference type="GO" id="GO:0004177">
    <property type="term" value="F:aminopeptidase activity"/>
    <property type="evidence" value="ECO:0007669"/>
    <property type="project" value="UniProtKB-EC"/>
</dbReference>
<evidence type="ECO:0000256" key="7">
    <source>
        <dbReference type="PIRNR" id="PIRNR005539"/>
    </source>
</evidence>
<dbReference type="Pfam" id="PF00561">
    <property type="entry name" value="Abhydrolase_1"/>
    <property type="match status" value="1"/>
</dbReference>
<dbReference type="SUPFAM" id="SSF53474">
    <property type="entry name" value="alpha/beta-Hydrolases"/>
    <property type="match status" value="1"/>
</dbReference>
<organism evidence="10 11">
    <name type="scientific">Actinocatenispora comari</name>
    <dbReference type="NCBI Taxonomy" id="2807577"/>
    <lineage>
        <taxon>Bacteria</taxon>
        <taxon>Bacillati</taxon>
        <taxon>Actinomycetota</taxon>
        <taxon>Actinomycetes</taxon>
        <taxon>Micromonosporales</taxon>
        <taxon>Micromonosporaceae</taxon>
        <taxon>Actinocatenispora</taxon>
    </lineage>
</organism>
<dbReference type="RefSeq" id="WP_207122867.1">
    <property type="nucleotide sequence ID" value="NZ_BOPO01000004.1"/>
</dbReference>
<evidence type="ECO:0000256" key="2">
    <source>
        <dbReference type="ARBA" id="ARBA00010088"/>
    </source>
</evidence>
<dbReference type="PANTHER" id="PTHR43798:SF33">
    <property type="entry name" value="HYDROLASE, PUTATIVE (AFU_ORTHOLOGUE AFUA_2G14860)-RELATED"/>
    <property type="match status" value="1"/>
</dbReference>
<evidence type="ECO:0000313" key="10">
    <source>
        <dbReference type="EMBL" id="GIL25244.1"/>
    </source>
</evidence>
<dbReference type="Proteomes" id="UP000614996">
    <property type="component" value="Unassembled WGS sequence"/>
</dbReference>
<dbReference type="EC" id="3.4.11.5" evidence="3"/>
<dbReference type="NCBIfam" id="TIGR01250">
    <property type="entry name" value="pro_imino_pep_2"/>
    <property type="match status" value="1"/>
</dbReference>
<name>A0A8J4A593_9ACTN</name>
<dbReference type="InterPro" id="IPR050266">
    <property type="entry name" value="AB_hydrolase_sf"/>
</dbReference>
<dbReference type="InterPro" id="IPR005945">
    <property type="entry name" value="Pro_imino_pep"/>
</dbReference>
<comment type="similarity">
    <text evidence="2 7">Belongs to the peptidase S33 family.</text>
</comment>
<dbReference type="PANTHER" id="PTHR43798">
    <property type="entry name" value="MONOACYLGLYCEROL LIPASE"/>
    <property type="match status" value="1"/>
</dbReference>
<reference evidence="11" key="1">
    <citation type="journal article" date="2021" name="Int. J. Syst. Evol. Microbiol.">
        <title>Actinocatenispora comari sp. nov., an endophytic actinomycete isolated from aerial parts of Comarum salesowianum.</title>
        <authorList>
            <person name="Oyunbileg N."/>
            <person name="Iizaka Y."/>
            <person name="Hamada M."/>
            <person name="Davaapurev B.O."/>
            <person name="Fukumoto A."/>
            <person name="Tsetseg B."/>
            <person name="Kato F."/>
            <person name="Tamura T."/>
            <person name="Batkhuu J."/>
            <person name="Anzai Y."/>
        </authorList>
    </citation>
    <scope>NUCLEOTIDE SEQUENCE [LARGE SCALE GENOMIC DNA]</scope>
    <source>
        <strain evidence="11">NUM-2625</strain>
    </source>
</reference>
<accession>A0A8J4A593</accession>
<evidence type="ECO:0000256" key="1">
    <source>
        <dbReference type="ARBA" id="ARBA00001585"/>
    </source>
</evidence>
<dbReference type="Gene3D" id="3.40.50.1820">
    <property type="entry name" value="alpha/beta hydrolase"/>
    <property type="match status" value="1"/>
</dbReference>
<keyword evidence="5 7" id="KW-0378">Hydrolase</keyword>
<protein>
    <recommendedName>
        <fullName evidence="4">Proline iminopeptidase</fullName>
        <ecNumber evidence="3">3.4.11.5</ecNumber>
    </recommendedName>
    <alternativeName>
        <fullName evidence="6">Prolyl aminopeptidase</fullName>
    </alternativeName>
</protein>
<dbReference type="AlphaFoldDB" id="A0A8J4A593"/>